<evidence type="ECO:0000313" key="1">
    <source>
        <dbReference type="EMBL" id="ESU25472.1"/>
    </source>
</evidence>
<protein>
    <recommendedName>
        <fullName evidence="3">DUF2490 domain-containing protein</fullName>
    </recommendedName>
</protein>
<sequence>MIKKQLLCLIILFLFAFEGLCQNYTDFQGRFIPSVSYRINDKWKIAGQYRYSLQKDFQEFRSSAAQFDIEYNITETISIETGYRFTTSFQEDNHRLFGGIKYDKKFNAFRLFSGIKYQFTTGSFDSRYMKYFERPNHTLREKIGLEYNIPNSKIDLYTSAELFLRLAEDEDPVKINRARYEIGVDYKFKYGNTFGFSFFYDDRTNPRKTDRFVLETKYSLSIDDMLKKIRKNKQKKTEE</sequence>
<gene>
    <name evidence="1" type="ORF">FSS13T_17070</name>
</gene>
<reference evidence="1 2" key="1">
    <citation type="submission" date="2013-08" db="EMBL/GenBank/DDBJ databases">
        <title>Flavobacterium saliperosum type strain genome sequencing.</title>
        <authorList>
            <person name="Lee K."/>
            <person name="Yi H."/>
            <person name="Park S."/>
            <person name="Chun J."/>
        </authorList>
    </citation>
    <scope>NUCLEOTIDE SEQUENCE [LARGE SCALE GENOMIC DNA]</scope>
    <source>
        <strain evidence="1 2">S13</strain>
    </source>
</reference>
<comment type="caution">
    <text evidence="1">The sequence shown here is derived from an EMBL/GenBank/DDBJ whole genome shotgun (WGS) entry which is preliminary data.</text>
</comment>
<proteinExistence type="predicted"/>
<keyword evidence="2" id="KW-1185">Reference proteome</keyword>
<organism evidence="1 2">
    <name type="scientific">Flavobacterium saliperosum S13</name>
    <dbReference type="NCBI Taxonomy" id="1341155"/>
    <lineage>
        <taxon>Bacteria</taxon>
        <taxon>Pseudomonadati</taxon>
        <taxon>Bacteroidota</taxon>
        <taxon>Flavobacteriia</taxon>
        <taxon>Flavobacteriales</taxon>
        <taxon>Flavobacteriaceae</taxon>
        <taxon>Flavobacterium</taxon>
    </lineage>
</organism>
<evidence type="ECO:0000313" key="2">
    <source>
        <dbReference type="Proteomes" id="UP000018234"/>
    </source>
</evidence>
<accession>A0ABP2ZW17</accession>
<dbReference type="Proteomes" id="UP000018234">
    <property type="component" value="Unassembled WGS sequence"/>
</dbReference>
<name>A0ABP2ZW17_9FLAO</name>
<dbReference type="EMBL" id="AVFO01000030">
    <property type="protein sequence ID" value="ESU25472.1"/>
    <property type="molecule type" value="Genomic_DNA"/>
</dbReference>
<dbReference type="Pfam" id="PF10677">
    <property type="entry name" value="DUF2490"/>
    <property type="match status" value="1"/>
</dbReference>
<evidence type="ECO:0008006" key="3">
    <source>
        <dbReference type="Google" id="ProtNLM"/>
    </source>
</evidence>
<dbReference type="Gene3D" id="2.40.160.60">
    <property type="entry name" value="Outer membrane protein transport protein (OMPP1/FadL/TodX)"/>
    <property type="match status" value="1"/>
</dbReference>
<dbReference type="InterPro" id="IPR019619">
    <property type="entry name" value="DUF2490"/>
</dbReference>